<reference evidence="2 3" key="1">
    <citation type="submission" date="2018-09" db="EMBL/GenBank/DDBJ databases">
        <title>Genomic investigation of the strawberry pathogen Phytophthora fragariae indicates pathogenicity is determined by transcriptional variation in three key races.</title>
        <authorList>
            <person name="Adams T.M."/>
            <person name="Armitage A.D."/>
            <person name="Sobczyk M.K."/>
            <person name="Bates H.J."/>
            <person name="Dunwell J.M."/>
            <person name="Nellist C.F."/>
            <person name="Harrison R.J."/>
        </authorList>
    </citation>
    <scope>NUCLEOTIDE SEQUENCE [LARGE SCALE GENOMIC DNA]</scope>
    <source>
        <strain evidence="2 3">NOV-77</strain>
    </source>
</reference>
<name>A0A6G0RGC0_9STRA</name>
<feature type="transmembrane region" description="Helical" evidence="1">
    <location>
        <begin position="128"/>
        <end position="152"/>
    </location>
</feature>
<organism evidence="2 3">
    <name type="scientific">Phytophthora fragariae</name>
    <dbReference type="NCBI Taxonomy" id="53985"/>
    <lineage>
        <taxon>Eukaryota</taxon>
        <taxon>Sar</taxon>
        <taxon>Stramenopiles</taxon>
        <taxon>Oomycota</taxon>
        <taxon>Peronosporomycetes</taxon>
        <taxon>Peronosporales</taxon>
        <taxon>Peronosporaceae</taxon>
        <taxon>Phytophthora</taxon>
    </lineage>
</organism>
<comment type="caution">
    <text evidence="2">The sequence shown here is derived from an EMBL/GenBank/DDBJ whole genome shotgun (WGS) entry which is preliminary data.</text>
</comment>
<dbReference type="EMBL" id="QXFY01000925">
    <property type="protein sequence ID" value="KAE9332885.1"/>
    <property type="molecule type" value="Genomic_DNA"/>
</dbReference>
<evidence type="ECO:0000313" key="2">
    <source>
        <dbReference type="EMBL" id="KAE9332885.1"/>
    </source>
</evidence>
<protein>
    <submittedName>
        <fullName evidence="2">Uncharacterized protein</fullName>
    </submittedName>
</protein>
<evidence type="ECO:0000313" key="3">
    <source>
        <dbReference type="Proteomes" id="UP000486351"/>
    </source>
</evidence>
<sequence>MVTAPLRGLIGRLLLTTSSFVYRWTEITKACPHRYRKYVRKPEMLERPWYSRWHKSAEALIGTPMVVLVARKEHLDGLGRLLYKWLDAQDAWWCVFLLDTLEATCWASAHYWECLHVESARTADLAGILVWTVWAVLTVSLYALSVCVLFVYETVEGICQGWLGVLDVLSVVNFLFCGDEGLAIAEGVALNRTVVDASVGVVLVGCASRLWYLFETDEPSPLDRLIVNTEVLVVHLCAKVAGSKCPGYEKDELCRNFKTGKSSKARLLHYFALSEEQIAAKKEVTSLEDSFAWCGWHSYHDALIQAVLTDSTGATVPNPDPQAGLLGQH</sequence>
<dbReference type="AlphaFoldDB" id="A0A6G0RGC0"/>
<keyword evidence="1" id="KW-0812">Transmembrane</keyword>
<proteinExistence type="predicted"/>
<dbReference type="PANTHER" id="PTHR48420">
    <property type="entry name" value="NON-HAEM DIOXYGENASE N-TERMINAL DOMAIN-CONTAINING PROTEIN"/>
    <property type="match status" value="1"/>
</dbReference>
<gene>
    <name evidence="2" type="ORF">PF008_g14722</name>
</gene>
<dbReference type="PANTHER" id="PTHR48420:SF1">
    <property type="entry name" value="NON-HAEM DIOXYGENASE N-TERMINAL DOMAIN-CONTAINING PROTEIN"/>
    <property type="match status" value="1"/>
</dbReference>
<evidence type="ECO:0000256" key="1">
    <source>
        <dbReference type="SAM" id="Phobius"/>
    </source>
</evidence>
<accession>A0A6G0RGC0</accession>
<keyword evidence="1" id="KW-1133">Transmembrane helix</keyword>
<dbReference type="Proteomes" id="UP000486351">
    <property type="component" value="Unassembled WGS sequence"/>
</dbReference>
<keyword evidence="1" id="KW-0472">Membrane</keyword>